<keyword evidence="3" id="KW-1185">Reference proteome</keyword>
<comment type="caution">
    <text evidence="2">The sequence shown here is derived from an EMBL/GenBank/DDBJ whole genome shotgun (WGS) entry which is preliminary data.</text>
</comment>
<dbReference type="GeneID" id="40306884"/>
<evidence type="ECO:0000313" key="3">
    <source>
        <dbReference type="Proteomes" id="UP000224006"/>
    </source>
</evidence>
<dbReference type="RefSeq" id="XP_029216514.1">
    <property type="nucleotide sequence ID" value="XM_029360538.1"/>
</dbReference>
<dbReference type="KEGG" id="bbes:BESB_018230"/>
<name>A0A2A9M3H1_BESBE</name>
<dbReference type="VEuPathDB" id="ToxoDB:BESB_018230"/>
<feature type="chain" id="PRO_5013400987" description="Transmembrane protein" evidence="1">
    <location>
        <begin position="20"/>
        <end position="144"/>
    </location>
</feature>
<dbReference type="AlphaFoldDB" id="A0A2A9M3H1"/>
<dbReference type="EMBL" id="NWUJ01000011">
    <property type="protein sequence ID" value="PFH32505.1"/>
    <property type="molecule type" value="Genomic_DNA"/>
</dbReference>
<evidence type="ECO:0000313" key="2">
    <source>
        <dbReference type="EMBL" id="PFH32505.1"/>
    </source>
</evidence>
<keyword evidence="1" id="KW-0732">Signal</keyword>
<reference evidence="2 3" key="1">
    <citation type="submission" date="2017-09" db="EMBL/GenBank/DDBJ databases">
        <title>Genome sequencing of Besnoitia besnoiti strain Bb-Ger1.</title>
        <authorList>
            <person name="Schares G."/>
            <person name="Venepally P."/>
            <person name="Lorenzi H.A."/>
        </authorList>
    </citation>
    <scope>NUCLEOTIDE SEQUENCE [LARGE SCALE GENOMIC DNA]</scope>
    <source>
        <strain evidence="2 3">Bb-Ger1</strain>
    </source>
</reference>
<evidence type="ECO:0008006" key="4">
    <source>
        <dbReference type="Google" id="ProtNLM"/>
    </source>
</evidence>
<dbReference type="Proteomes" id="UP000224006">
    <property type="component" value="Chromosome X"/>
</dbReference>
<proteinExistence type="predicted"/>
<evidence type="ECO:0000256" key="1">
    <source>
        <dbReference type="SAM" id="SignalP"/>
    </source>
</evidence>
<gene>
    <name evidence="2" type="ORF">BESB_018230</name>
</gene>
<protein>
    <recommendedName>
        <fullName evidence="4">Transmembrane protein</fullName>
    </recommendedName>
</protein>
<dbReference type="OrthoDB" id="330861at2759"/>
<accession>A0A2A9M3H1</accession>
<feature type="signal peptide" evidence="1">
    <location>
        <begin position="1"/>
        <end position="19"/>
    </location>
</feature>
<organism evidence="2 3">
    <name type="scientific">Besnoitia besnoiti</name>
    <name type="common">Apicomplexan protozoan</name>
    <dbReference type="NCBI Taxonomy" id="94643"/>
    <lineage>
        <taxon>Eukaryota</taxon>
        <taxon>Sar</taxon>
        <taxon>Alveolata</taxon>
        <taxon>Apicomplexa</taxon>
        <taxon>Conoidasida</taxon>
        <taxon>Coccidia</taxon>
        <taxon>Eucoccidiorida</taxon>
        <taxon>Eimeriorina</taxon>
        <taxon>Sarcocystidae</taxon>
        <taxon>Besnoitia</taxon>
    </lineage>
</organism>
<sequence>MNSCLTALALLALTGSTLCCLPGVEANSVYGKVILSPLPDSLPDKSFLTVQVSDTTKADTWEEVVSRAEYPVAQAYNQQRTLKYHVFVPDDAKGTLTIQAWLTIGWQGTAEERVRRGDYLTMSYFGFDASERDQRVDIELRKYA</sequence>